<dbReference type="AlphaFoldDB" id="A0A1F6MCA3"/>
<gene>
    <name evidence="1" type="ORF">A2754_01260</name>
</gene>
<proteinExistence type="predicted"/>
<reference evidence="1 2" key="1">
    <citation type="journal article" date="2016" name="Nat. Commun.">
        <title>Thousands of microbial genomes shed light on interconnected biogeochemical processes in an aquifer system.</title>
        <authorList>
            <person name="Anantharaman K."/>
            <person name="Brown C.T."/>
            <person name="Hug L.A."/>
            <person name="Sharon I."/>
            <person name="Castelle C.J."/>
            <person name="Probst A.J."/>
            <person name="Thomas B.C."/>
            <person name="Singh A."/>
            <person name="Wilkins M.J."/>
            <person name="Karaoz U."/>
            <person name="Brodie E.L."/>
            <person name="Williams K.H."/>
            <person name="Hubbard S.S."/>
            <person name="Banfield J.F."/>
        </authorList>
    </citation>
    <scope>NUCLEOTIDE SEQUENCE [LARGE SCALE GENOMIC DNA]</scope>
</reference>
<dbReference type="Proteomes" id="UP000177953">
    <property type="component" value="Unassembled WGS sequence"/>
</dbReference>
<evidence type="ECO:0000313" key="2">
    <source>
        <dbReference type="Proteomes" id="UP000177953"/>
    </source>
</evidence>
<comment type="caution">
    <text evidence="1">The sequence shown here is derived from an EMBL/GenBank/DDBJ whole genome shotgun (WGS) entry which is preliminary data.</text>
</comment>
<organism evidence="1 2">
    <name type="scientific">Candidatus Magasanikbacteria bacterium RIFCSPHIGHO2_01_FULL_47_8</name>
    <dbReference type="NCBI Taxonomy" id="1798673"/>
    <lineage>
        <taxon>Bacteria</taxon>
        <taxon>Candidatus Magasanikiibacteriota</taxon>
    </lineage>
</organism>
<dbReference type="EMBL" id="MFPU01000058">
    <property type="protein sequence ID" value="OGH69200.1"/>
    <property type="molecule type" value="Genomic_DNA"/>
</dbReference>
<accession>A0A1F6MCA3</accession>
<evidence type="ECO:0000313" key="1">
    <source>
        <dbReference type="EMBL" id="OGH69200.1"/>
    </source>
</evidence>
<protein>
    <submittedName>
        <fullName evidence="1">Uncharacterized protein</fullName>
    </submittedName>
</protein>
<sequence>MISNEELMAKLEAAKSRPNYSELLDIAIKSHSPTSAAKEAACLTNGQTNIEYQRDIQHARWIAMAMKRNLVTARSLIEESSSKLNKRKCDDALAQNEEKYEGEEMTDGTVMTGKKSSGDLTVYDIRNRLNTLMFGLRASLIRENENLEKTGTGEEKVAEIEKTLSFVVSFEIFASKVLREIPDVSMRSSDAPGGFFIIKWRNITTKEEVFMTVSLMERYCNIVRRLEEDFHKSFLLKDCDRIFFTARYLNGNVEFANIEGSSSGRRFIYTLEFHGSREELAVNIQKIQ</sequence>
<name>A0A1F6MCA3_9BACT</name>